<proteinExistence type="predicted"/>
<accession>A0ABR7IAC8</accession>
<feature type="transmembrane region" description="Helical" evidence="1">
    <location>
        <begin position="90"/>
        <end position="112"/>
    </location>
</feature>
<evidence type="ECO:0000256" key="1">
    <source>
        <dbReference type="SAM" id="Phobius"/>
    </source>
</evidence>
<feature type="transmembrane region" description="Helical" evidence="1">
    <location>
        <begin position="21"/>
        <end position="38"/>
    </location>
</feature>
<dbReference type="InterPro" id="IPR056926">
    <property type="entry name" value="FLQE3_permease"/>
</dbReference>
<feature type="transmembrane region" description="Helical" evidence="1">
    <location>
        <begin position="118"/>
        <end position="140"/>
    </location>
</feature>
<dbReference type="EMBL" id="JACOQH010000004">
    <property type="protein sequence ID" value="MBC5753890.1"/>
    <property type="molecule type" value="Genomic_DNA"/>
</dbReference>
<reference evidence="2 3" key="1">
    <citation type="submission" date="2020-08" db="EMBL/GenBank/DDBJ databases">
        <title>Genome public.</title>
        <authorList>
            <person name="Liu C."/>
            <person name="Sun Q."/>
        </authorList>
    </citation>
    <scope>NUCLEOTIDE SEQUENCE [LARGE SCALE GENOMIC DNA]</scope>
    <source>
        <strain evidence="2 3">BX0805</strain>
    </source>
</reference>
<gene>
    <name evidence="2" type="ORF">H8Z76_07595</name>
</gene>
<keyword evidence="3" id="KW-1185">Reference proteome</keyword>
<comment type="caution">
    <text evidence="2">The sequence shown here is derived from an EMBL/GenBank/DDBJ whole genome shotgun (WGS) entry which is preliminary data.</text>
</comment>
<evidence type="ECO:0000313" key="3">
    <source>
        <dbReference type="Proteomes" id="UP000621540"/>
    </source>
</evidence>
<name>A0ABR7IAC8_9FIRM</name>
<dbReference type="Pfam" id="PF24686">
    <property type="entry name" value="FLQE3_permease"/>
    <property type="match status" value="1"/>
</dbReference>
<dbReference type="Proteomes" id="UP000621540">
    <property type="component" value="Unassembled WGS sequence"/>
</dbReference>
<protein>
    <submittedName>
        <fullName evidence="2">ABC transporter permease</fullName>
    </submittedName>
</protein>
<keyword evidence="1" id="KW-0812">Transmembrane</keyword>
<feature type="transmembrane region" description="Helical" evidence="1">
    <location>
        <begin position="149"/>
        <end position="171"/>
    </location>
</feature>
<keyword evidence="1" id="KW-1133">Transmembrane helix</keyword>
<sequence length="230" mass="25353">MSRVLGIIKNDMYFQRRTGIYLLYLMLTILYLAVLHAVPADLKKVVAELLIFTDPAAMGLYFMGAILLLERSQHLERAIFVSPVRIREYVAGKAVSLGVIATVAALILQLSVDRSGLTVGYFCGVVFSEMIFSFFGLIVATKIRDLNQFVLATVPIELAGFVPVIFSISGIRQSVLAYYPTVICFHLIGGEKINGVQWLEVAALTLLLAVAAENSVRKLWYGCSGKKGER</sequence>
<feature type="transmembrane region" description="Helical" evidence="1">
    <location>
        <begin position="50"/>
        <end position="69"/>
    </location>
</feature>
<dbReference type="RefSeq" id="WP_186982109.1">
    <property type="nucleotide sequence ID" value="NZ_JACOQH010000004.1"/>
</dbReference>
<evidence type="ECO:0000313" key="2">
    <source>
        <dbReference type="EMBL" id="MBC5753890.1"/>
    </source>
</evidence>
<keyword evidence="1" id="KW-0472">Membrane</keyword>
<organism evidence="2 3">
    <name type="scientific">Roseburia yibonii</name>
    <dbReference type="NCBI Taxonomy" id="2763063"/>
    <lineage>
        <taxon>Bacteria</taxon>
        <taxon>Bacillati</taxon>
        <taxon>Bacillota</taxon>
        <taxon>Clostridia</taxon>
        <taxon>Lachnospirales</taxon>
        <taxon>Lachnospiraceae</taxon>
        <taxon>Roseburia</taxon>
    </lineage>
</organism>